<dbReference type="InterPro" id="IPR001091">
    <property type="entry name" value="RM_Methyltransferase"/>
</dbReference>
<feature type="non-terminal residue" evidence="5">
    <location>
        <position position="260"/>
    </location>
</feature>
<organism evidence="5">
    <name type="scientific">marine sediment metagenome</name>
    <dbReference type="NCBI Taxonomy" id="412755"/>
    <lineage>
        <taxon>unclassified sequences</taxon>
        <taxon>metagenomes</taxon>
        <taxon>ecological metagenomes</taxon>
    </lineage>
</organism>
<dbReference type="PROSITE" id="PS50943">
    <property type="entry name" value="HTH_CROC1"/>
    <property type="match status" value="1"/>
</dbReference>
<dbReference type="SUPFAM" id="SSF53335">
    <property type="entry name" value="S-adenosyl-L-methionine-dependent methyltransferases"/>
    <property type="match status" value="1"/>
</dbReference>
<evidence type="ECO:0000256" key="2">
    <source>
        <dbReference type="ARBA" id="ARBA00022603"/>
    </source>
</evidence>
<dbReference type="Pfam" id="PF13384">
    <property type="entry name" value="HTH_23"/>
    <property type="match status" value="1"/>
</dbReference>
<comment type="similarity">
    <text evidence="1">Belongs to the N(4)/N(6)-methyltransferase family.</text>
</comment>
<proteinExistence type="inferred from homology"/>
<dbReference type="EMBL" id="BARW01025866">
    <property type="protein sequence ID" value="GAJ13305.1"/>
    <property type="molecule type" value="Genomic_DNA"/>
</dbReference>
<dbReference type="InterPro" id="IPR001387">
    <property type="entry name" value="Cro/C1-type_HTH"/>
</dbReference>
<dbReference type="InterPro" id="IPR029063">
    <property type="entry name" value="SAM-dependent_MTases_sf"/>
</dbReference>
<sequence length="260" mass="29770">DKVRIMKITPQRAELIMEAVQLREFGWTQQQIADDLKVPQKTVSNWLKDMANPISEDIAKHNHNSHMENTTFSHIQPPSIRLFPCRYEEAAPHIEPGSIDLILTDPPYLVSNTDMSRRNQANLQRDFGIWDNIPQKQYVASVSLWAGLIAGHLRGGGSLYLFTGYRQSHLWGQALEQAGLSYNGLLVWHRTNPAPQIRKTRWCPAFDFILFYSKGSPDTFRWIGQNEMHNVIRCGVPEIEAVWAGAICAGNERQWHPTQK</sequence>
<feature type="non-terminal residue" evidence="5">
    <location>
        <position position="1"/>
    </location>
</feature>
<keyword evidence="2" id="KW-0489">Methyltransferase</keyword>
<dbReference type="Gene3D" id="1.10.260.40">
    <property type="entry name" value="lambda repressor-like DNA-binding domains"/>
    <property type="match status" value="1"/>
</dbReference>
<dbReference type="InterPro" id="IPR002052">
    <property type="entry name" value="DNA_methylase_N6_adenine_CS"/>
</dbReference>
<evidence type="ECO:0000256" key="3">
    <source>
        <dbReference type="ARBA" id="ARBA00022679"/>
    </source>
</evidence>
<evidence type="ECO:0000313" key="5">
    <source>
        <dbReference type="EMBL" id="GAJ13305.1"/>
    </source>
</evidence>
<name>X1VTJ6_9ZZZZ</name>
<dbReference type="PROSITE" id="PS00092">
    <property type="entry name" value="N6_MTASE"/>
    <property type="match status" value="1"/>
</dbReference>
<protein>
    <recommendedName>
        <fullName evidence="4">HTH cro/C1-type domain-containing protein</fullName>
    </recommendedName>
</protein>
<dbReference type="InterPro" id="IPR010982">
    <property type="entry name" value="Lambda_DNA-bd_dom_sf"/>
</dbReference>
<dbReference type="PRINTS" id="PR00508">
    <property type="entry name" value="S21N4MTFRASE"/>
</dbReference>
<evidence type="ECO:0000259" key="4">
    <source>
        <dbReference type="PROSITE" id="PS50943"/>
    </source>
</evidence>
<gene>
    <name evidence="5" type="ORF">S12H4_42298</name>
</gene>
<dbReference type="Gene3D" id="3.40.50.150">
    <property type="entry name" value="Vaccinia Virus protein VP39"/>
    <property type="match status" value="1"/>
</dbReference>
<dbReference type="InterPro" id="IPR002941">
    <property type="entry name" value="DNA_methylase_N4/N6"/>
</dbReference>
<reference evidence="5" key="1">
    <citation type="journal article" date="2014" name="Front. Microbiol.">
        <title>High frequency of phylogenetically diverse reductive dehalogenase-homologous genes in deep subseafloor sedimentary metagenomes.</title>
        <authorList>
            <person name="Kawai M."/>
            <person name="Futagami T."/>
            <person name="Toyoda A."/>
            <person name="Takaki Y."/>
            <person name="Nishi S."/>
            <person name="Hori S."/>
            <person name="Arai W."/>
            <person name="Tsubouchi T."/>
            <person name="Morono Y."/>
            <person name="Uchiyama I."/>
            <person name="Ito T."/>
            <person name="Fujiyama A."/>
            <person name="Inagaki F."/>
            <person name="Takami H."/>
        </authorList>
    </citation>
    <scope>NUCLEOTIDE SEQUENCE</scope>
    <source>
        <strain evidence="5">Expedition CK06-06</strain>
    </source>
</reference>
<keyword evidence="3" id="KW-0808">Transferase</keyword>
<dbReference type="AlphaFoldDB" id="X1VTJ6"/>
<evidence type="ECO:0000256" key="1">
    <source>
        <dbReference type="ARBA" id="ARBA00006594"/>
    </source>
</evidence>
<dbReference type="GO" id="GO:0032259">
    <property type="term" value="P:methylation"/>
    <property type="evidence" value="ECO:0007669"/>
    <property type="project" value="UniProtKB-KW"/>
</dbReference>
<dbReference type="GO" id="GO:0008170">
    <property type="term" value="F:N-methyltransferase activity"/>
    <property type="evidence" value="ECO:0007669"/>
    <property type="project" value="InterPro"/>
</dbReference>
<dbReference type="CDD" id="cd00093">
    <property type="entry name" value="HTH_XRE"/>
    <property type="match status" value="1"/>
</dbReference>
<dbReference type="GO" id="GO:0003677">
    <property type="term" value="F:DNA binding"/>
    <property type="evidence" value="ECO:0007669"/>
    <property type="project" value="InterPro"/>
</dbReference>
<comment type="caution">
    <text evidence="5">The sequence shown here is derived from an EMBL/GenBank/DDBJ whole genome shotgun (WGS) entry which is preliminary data.</text>
</comment>
<accession>X1VTJ6</accession>
<feature type="domain" description="HTH cro/C1-type" evidence="4">
    <location>
        <begin position="26"/>
        <end position="60"/>
    </location>
</feature>
<dbReference type="Pfam" id="PF01555">
    <property type="entry name" value="N6_N4_Mtase"/>
    <property type="match status" value="1"/>
</dbReference>